<gene>
    <name evidence="1" type="ORF">ACETWP_13860</name>
</gene>
<sequence>MPTSEEQHRADITEAAWTAIDKEFGLLTADEVVVQCGPDAPVHLLAVKRPEGLRYPRFQLGDTGPLPVLGDLRAAAGTLGVQDESLLLWMTAPTTWWDEEDRPVDHLDDPDTTVQAFRSHYGAEW</sequence>
<dbReference type="RefSeq" id="WP_373972849.1">
    <property type="nucleotide sequence ID" value="NZ_JBHDLJ010000013.1"/>
</dbReference>
<keyword evidence="2" id="KW-1185">Reference proteome</keyword>
<dbReference type="EMBL" id="JBHDLJ010000013">
    <property type="protein sequence ID" value="MFB0835672.1"/>
    <property type="molecule type" value="Genomic_DNA"/>
</dbReference>
<organism evidence="1 2">
    <name type="scientific">Arthrobacter halodurans</name>
    <dbReference type="NCBI Taxonomy" id="516699"/>
    <lineage>
        <taxon>Bacteria</taxon>
        <taxon>Bacillati</taxon>
        <taxon>Actinomycetota</taxon>
        <taxon>Actinomycetes</taxon>
        <taxon>Micrococcales</taxon>
        <taxon>Micrococcaceae</taxon>
        <taxon>Arthrobacter</taxon>
    </lineage>
</organism>
<protein>
    <submittedName>
        <fullName evidence="1">Uncharacterized protein</fullName>
    </submittedName>
</protein>
<name>A0ABV4UTT8_9MICC</name>
<comment type="caution">
    <text evidence="1">The sequence shown here is derived from an EMBL/GenBank/DDBJ whole genome shotgun (WGS) entry which is preliminary data.</text>
</comment>
<reference evidence="1 2" key="1">
    <citation type="submission" date="2024-09" db="EMBL/GenBank/DDBJ databases">
        <authorList>
            <person name="Salinas-Garcia M.A."/>
            <person name="Prieme A."/>
        </authorList>
    </citation>
    <scope>NUCLEOTIDE SEQUENCE [LARGE SCALE GENOMIC DNA]</scope>
    <source>
        <strain evidence="1 2">DSM 21081</strain>
    </source>
</reference>
<proteinExistence type="predicted"/>
<accession>A0ABV4UTT8</accession>
<evidence type="ECO:0000313" key="1">
    <source>
        <dbReference type="EMBL" id="MFB0835672.1"/>
    </source>
</evidence>
<dbReference type="Proteomes" id="UP001575652">
    <property type="component" value="Unassembled WGS sequence"/>
</dbReference>
<evidence type="ECO:0000313" key="2">
    <source>
        <dbReference type="Proteomes" id="UP001575652"/>
    </source>
</evidence>